<organism evidence="1 2">
    <name type="scientific">Ambispora leptoticha</name>
    <dbReference type="NCBI Taxonomy" id="144679"/>
    <lineage>
        <taxon>Eukaryota</taxon>
        <taxon>Fungi</taxon>
        <taxon>Fungi incertae sedis</taxon>
        <taxon>Mucoromycota</taxon>
        <taxon>Glomeromycotina</taxon>
        <taxon>Glomeromycetes</taxon>
        <taxon>Archaeosporales</taxon>
        <taxon>Ambisporaceae</taxon>
        <taxon>Ambispora</taxon>
    </lineage>
</organism>
<dbReference type="Proteomes" id="UP000789508">
    <property type="component" value="Unassembled WGS sequence"/>
</dbReference>
<gene>
    <name evidence="1" type="ORF">ALEPTO_LOCUS11433</name>
</gene>
<sequence>LNKDTTLAQTEICEGRFDSIHGSHTNPGNYQRNGWNRITIMSQNPSKFKVLPGKPGSFAVPGAGCDPNSYYVATAQVRVDFPDGQSGFMSPNPQSAISVPVKC</sequence>
<evidence type="ECO:0000313" key="2">
    <source>
        <dbReference type="Proteomes" id="UP000789508"/>
    </source>
</evidence>
<proteinExistence type="predicted"/>
<name>A0A9N9HMV8_9GLOM</name>
<feature type="non-terminal residue" evidence="1">
    <location>
        <position position="103"/>
    </location>
</feature>
<keyword evidence="2" id="KW-1185">Reference proteome</keyword>
<dbReference type="AlphaFoldDB" id="A0A9N9HMV8"/>
<evidence type="ECO:0000313" key="1">
    <source>
        <dbReference type="EMBL" id="CAG8697138.1"/>
    </source>
</evidence>
<accession>A0A9N9HMV8</accession>
<reference evidence="1" key="1">
    <citation type="submission" date="2021-06" db="EMBL/GenBank/DDBJ databases">
        <authorList>
            <person name="Kallberg Y."/>
            <person name="Tangrot J."/>
            <person name="Rosling A."/>
        </authorList>
    </citation>
    <scope>NUCLEOTIDE SEQUENCE</scope>
    <source>
        <strain evidence="1">FL130A</strain>
    </source>
</reference>
<comment type="caution">
    <text evidence="1">The sequence shown here is derived from an EMBL/GenBank/DDBJ whole genome shotgun (WGS) entry which is preliminary data.</text>
</comment>
<dbReference type="EMBL" id="CAJVPS010018359">
    <property type="protein sequence ID" value="CAG8697138.1"/>
    <property type="molecule type" value="Genomic_DNA"/>
</dbReference>
<protein>
    <submittedName>
        <fullName evidence="1">14113_t:CDS:1</fullName>
    </submittedName>
</protein>